<gene>
    <name evidence="1" type="ORF">AB5J58_30170</name>
</gene>
<name>A0AB39MDY8_9ACTN</name>
<protein>
    <recommendedName>
        <fullName evidence="2">Secreted protein</fullName>
    </recommendedName>
</protein>
<proteinExistence type="predicted"/>
<evidence type="ECO:0008006" key="2">
    <source>
        <dbReference type="Google" id="ProtNLM"/>
    </source>
</evidence>
<sequence>MTLALMVWGASDAAAGGPTSVVVTSPASGQAKALYYSDQQYGELQELLGPEGKGTRDKPSEADLAHARQINVTWLAHDISPWRIDRVFPVDSKPQAVWIHTAANVSENTNLNGYWHRAGHPTQLRALFKQLDVMGKYTGEGYAGIFPTPWQSGGSATAAPETDTATTTVRVAAQDKGDGTDWWWAIPGAGAGALLALALRPFAARLPLGRWRRGRKPGPRQELRDA</sequence>
<organism evidence="1">
    <name type="scientific">Streptomyces sp. R08</name>
    <dbReference type="NCBI Taxonomy" id="3238624"/>
    <lineage>
        <taxon>Bacteria</taxon>
        <taxon>Bacillati</taxon>
        <taxon>Actinomycetota</taxon>
        <taxon>Actinomycetes</taxon>
        <taxon>Kitasatosporales</taxon>
        <taxon>Streptomycetaceae</taxon>
        <taxon>Streptomyces</taxon>
    </lineage>
</organism>
<reference evidence="1" key="1">
    <citation type="submission" date="2024-07" db="EMBL/GenBank/DDBJ databases">
        <authorList>
            <person name="Yu S.T."/>
        </authorList>
    </citation>
    <scope>NUCLEOTIDE SEQUENCE</scope>
    <source>
        <strain evidence="1">R08</strain>
    </source>
</reference>
<dbReference type="RefSeq" id="WP_369189839.1">
    <property type="nucleotide sequence ID" value="NZ_CP163431.1"/>
</dbReference>
<evidence type="ECO:0000313" key="1">
    <source>
        <dbReference type="EMBL" id="XDQ04162.1"/>
    </source>
</evidence>
<dbReference type="AlphaFoldDB" id="A0AB39MDY8"/>
<dbReference type="EMBL" id="CP163431">
    <property type="protein sequence ID" value="XDQ04162.1"/>
    <property type="molecule type" value="Genomic_DNA"/>
</dbReference>
<accession>A0AB39MDY8</accession>